<evidence type="ECO:0000256" key="1">
    <source>
        <dbReference type="ARBA" id="ARBA00004651"/>
    </source>
</evidence>
<dbReference type="InterPro" id="IPR051562">
    <property type="entry name" value="Ascorbate-PTS_EIIC"/>
</dbReference>
<dbReference type="PANTHER" id="PTHR33843">
    <property type="entry name" value="ASCORBATE-SPECIFIC PTS SYSTEM EIIC COMPONENT"/>
    <property type="match status" value="1"/>
</dbReference>
<keyword evidence="9 14" id="KW-0472">Membrane</keyword>
<dbReference type="RefSeq" id="WP_005875998.1">
    <property type="nucleotide sequence ID" value="NZ_CABGJE010000040.1"/>
</dbReference>
<feature type="transmembrane region" description="Helical" evidence="14">
    <location>
        <begin position="339"/>
        <end position="358"/>
    </location>
</feature>
<keyword evidence="7 14" id="KW-0812">Transmembrane</keyword>
<evidence type="ECO:0000256" key="5">
    <source>
        <dbReference type="ARBA" id="ARBA00022597"/>
    </source>
</evidence>
<evidence type="ECO:0000256" key="3">
    <source>
        <dbReference type="ARBA" id="ARBA00022448"/>
    </source>
</evidence>
<evidence type="ECO:0000256" key="8">
    <source>
        <dbReference type="ARBA" id="ARBA00022989"/>
    </source>
</evidence>
<feature type="transmembrane region" description="Helical" evidence="14">
    <location>
        <begin position="219"/>
        <end position="239"/>
    </location>
</feature>
<evidence type="ECO:0000256" key="2">
    <source>
        <dbReference type="ARBA" id="ARBA00011738"/>
    </source>
</evidence>
<dbReference type="GO" id="GO:0009401">
    <property type="term" value="P:phosphoenolpyruvate-dependent sugar phosphotransferase system"/>
    <property type="evidence" value="ECO:0007669"/>
    <property type="project" value="UniProtKB-KW"/>
</dbReference>
<evidence type="ECO:0000256" key="4">
    <source>
        <dbReference type="ARBA" id="ARBA00022475"/>
    </source>
</evidence>
<evidence type="ECO:0000313" key="16">
    <source>
        <dbReference type="Proteomes" id="UP000254070"/>
    </source>
</evidence>
<gene>
    <name evidence="15" type="primary">ulaA_2</name>
    <name evidence="15" type="ORF">NCTC8129_03162</name>
</gene>
<evidence type="ECO:0000313" key="15">
    <source>
        <dbReference type="EMBL" id="STP30905.1"/>
    </source>
</evidence>
<keyword evidence="6" id="KW-0598">Phosphotransferase system</keyword>
<evidence type="ECO:0000256" key="14">
    <source>
        <dbReference type="SAM" id="Phobius"/>
    </source>
</evidence>
<proteinExistence type="inferred from homology"/>
<feature type="transmembrane region" description="Helical" evidence="14">
    <location>
        <begin position="141"/>
        <end position="159"/>
    </location>
</feature>
<comment type="function">
    <text evidence="10">The phosphoenolpyruvate-dependent sugar phosphotransferase system (sugar PTS), a major carbohydrate active transport system, catalyzes the phosphorylation of incoming sugar substrates concomitantly with their translocation across the cell membrane. The enzyme II UlaABC PTS system is involved in ascorbate transport.</text>
</comment>
<evidence type="ECO:0000256" key="6">
    <source>
        <dbReference type="ARBA" id="ARBA00022683"/>
    </source>
</evidence>
<accession>A0A377KNW3</accession>
<keyword evidence="5" id="KW-0762">Sugar transport</keyword>
<name>A0A377KNW3_9ENTE</name>
<dbReference type="AlphaFoldDB" id="A0A377KNW3"/>
<evidence type="ECO:0000256" key="13">
    <source>
        <dbReference type="ARBA" id="ARBA00042859"/>
    </source>
</evidence>
<dbReference type="NCBIfam" id="NF009553">
    <property type="entry name" value="PRK12997.1-5"/>
    <property type="match status" value="1"/>
</dbReference>
<feature type="transmembrane region" description="Helical" evidence="14">
    <location>
        <begin position="251"/>
        <end position="271"/>
    </location>
</feature>
<feature type="transmembrane region" description="Helical" evidence="14">
    <location>
        <begin position="6"/>
        <end position="24"/>
    </location>
</feature>
<dbReference type="Pfam" id="PF03611">
    <property type="entry name" value="EIIC-GAT"/>
    <property type="match status" value="1"/>
</dbReference>
<feature type="transmembrane region" description="Helical" evidence="14">
    <location>
        <begin position="308"/>
        <end position="332"/>
    </location>
</feature>
<feature type="transmembrane region" description="Helical" evidence="14">
    <location>
        <begin position="116"/>
        <end position="134"/>
    </location>
</feature>
<comment type="subcellular location">
    <subcellularLocation>
        <location evidence="1">Cell membrane</location>
        <topology evidence="1">Multi-pass membrane protein</topology>
    </subcellularLocation>
</comment>
<protein>
    <recommendedName>
        <fullName evidence="12">Ascorbate-specific PTS system EIIC component</fullName>
    </recommendedName>
    <alternativeName>
        <fullName evidence="13">Ascorbate-specific permease IIC component UlaA</fullName>
    </alternativeName>
</protein>
<evidence type="ECO:0000256" key="7">
    <source>
        <dbReference type="ARBA" id="ARBA00022692"/>
    </source>
</evidence>
<comment type="subunit">
    <text evidence="2">Homodimer.</text>
</comment>
<sequence length="422" mass="45040">MAFTISFLSTPAVLLGLVAFIGLVSQKKKGTEVMTGTFKTIIGFMIFSSGGSIMTGTLQNFNTMFQKGFHIVGVVASPEAATALAQSQFAFVTSCTLILGFVMNLVFARITPFKNIFFTTGHSLFFACVLSLILKAHKIADIPAIIIGGLILGFVSAALPQLCQPFMREITGGDAQAIGHFNMVGYALSGYIGKIFKKHKDKTTEHINFPGWLSVFRDFLMGVAIVMLILFYVSALKAGPVEVKKLAGSTHWLVFPLIQAFTFTAGMSILMTGVRMFLSEITSAFVAVSEKFIPNSRPALDVPTVFPYAPTAVIVGFISSYTAGLLGVLIMVLFKFPVVIIPAAHICFFSGGTAGVFGNSTGGWRGAVAGSFVVGLLLAFLPVLLYPVYGSLGIQGSTFPNIDYNVIGNLLNGILNIFHIGG</sequence>
<keyword evidence="3" id="KW-0813">Transport</keyword>
<keyword evidence="4" id="KW-1003">Cell membrane</keyword>
<evidence type="ECO:0000256" key="11">
    <source>
        <dbReference type="ARBA" id="ARBA00038218"/>
    </source>
</evidence>
<keyword evidence="8 14" id="KW-1133">Transmembrane helix</keyword>
<evidence type="ECO:0000256" key="9">
    <source>
        <dbReference type="ARBA" id="ARBA00023136"/>
    </source>
</evidence>
<reference evidence="15 16" key="1">
    <citation type="submission" date="2018-06" db="EMBL/GenBank/DDBJ databases">
        <authorList>
            <consortium name="Pathogen Informatics"/>
            <person name="Doyle S."/>
        </authorList>
    </citation>
    <scope>NUCLEOTIDE SEQUENCE [LARGE SCALE GENOMIC DNA]</scope>
    <source>
        <strain evidence="15 16">NCTC8129</strain>
    </source>
</reference>
<evidence type="ECO:0000256" key="10">
    <source>
        <dbReference type="ARBA" id="ARBA00037387"/>
    </source>
</evidence>
<dbReference type="EMBL" id="UGIF01000002">
    <property type="protein sequence ID" value="STP30905.1"/>
    <property type="molecule type" value="Genomic_DNA"/>
</dbReference>
<dbReference type="PANTHER" id="PTHR33843:SF4">
    <property type="entry name" value="ASCORBATE-SPECIFIC PTS SYSTEM EIIC COMPONENT"/>
    <property type="match status" value="1"/>
</dbReference>
<comment type="similarity">
    <text evidence="11">Belongs to the UlaA family.</text>
</comment>
<evidence type="ECO:0000256" key="12">
    <source>
        <dbReference type="ARBA" id="ARBA00039702"/>
    </source>
</evidence>
<feature type="transmembrane region" description="Helical" evidence="14">
    <location>
        <begin position="364"/>
        <end position="389"/>
    </location>
</feature>
<dbReference type="Proteomes" id="UP000254070">
    <property type="component" value="Unassembled WGS sequence"/>
</dbReference>
<dbReference type="GO" id="GO:0005886">
    <property type="term" value="C:plasma membrane"/>
    <property type="evidence" value="ECO:0007669"/>
    <property type="project" value="UniProtKB-SubCell"/>
</dbReference>
<organism evidence="15 16">
    <name type="scientific">Enterococcus durans</name>
    <dbReference type="NCBI Taxonomy" id="53345"/>
    <lineage>
        <taxon>Bacteria</taxon>
        <taxon>Bacillati</taxon>
        <taxon>Bacillota</taxon>
        <taxon>Bacilli</taxon>
        <taxon>Lactobacillales</taxon>
        <taxon>Enterococcaceae</taxon>
        <taxon>Enterococcus</taxon>
    </lineage>
</organism>
<feature type="transmembrane region" description="Helical" evidence="14">
    <location>
        <begin position="89"/>
        <end position="110"/>
    </location>
</feature>
<dbReference type="InterPro" id="IPR004703">
    <property type="entry name" value="PTS_sugar-sp_permease"/>
</dbReference>